<dbReference type="RefSeq" id="XP_001876252.1">
    <property type="nucleotide sequence ID" value="XM_001876217.1"/>
</dbReference>
<protein>
    <submittedName>
        <fullName evidence="4">Predicted protein</fullName>
    </submittedName>
</protein>
<dbReference type="HOGENOM" id="CLU_2483730_0_0_1"/>
<dbReference type="RefSeq" id="XP_001888223.1">
    <property type="nucleotide sequence ID" value="XM_001888188.1"/>
</dbReference>
<name>B0CVJ2_LACBS</name>
<accession>B0CVJ2</accession>
<gene>
    <name evidence="4" type="ORF">LACBIDRAFT_309097</name>
    <name evidence="3" type="ORF">LACBIDRAFT_312457</name>
    <name evidence="2" type="ORF">LACBIDRAFT_312865</name>
</gene>
<dbReference type="InParanoid" id="B0CVJ2"/>
<sequence length="87" mass="9556">MFKHSSRAVLRFAREKRGPIFGLDPSTGREGVEGDGGRFSSGEAVESKSGASALGILKKIWTAHMCLQKRMRGNTGQLQRYKSRSIS</sequence>
<dbReference type="EMBL" id="DS547142">
    <property type="protein sequence ID" value="EDR01181.1"/>
    <property type="molecule type" value="Genomic_DNA"/>
</dbReference>
<evidence type="ECO:0000313" key="5">
    <source>
        <dbReference type="Proteomes" id="UP000001194"/>
    </source>
</evidence>
<dbReference type="Proteomes" id="UP000001194">
    <property type="component" value="Unassembled WGS sequence"/>
</dbReference>
<evidence type="ECO:0000313" key="2">
    <source>
        <dbReference type="EMBL" id="EDR00899.1"/>
    </source>
</evidence>
<dbReference type="GeneID" id="6084137"/>
<proteinExistence type="predicted"/>
<reference evidence="4 5" key="1">
    <citation type="journal article" date="2008" name="Nature">
        <title>The genome of Laccaria bicolor provides insights into mycorrhizal symbiosis.</title>
        <authorList>
            <person name="Martin F."/>
            <person name="Aerts A."/>
            <person name="Ahren D."/>
            <person name="Brun A."/>
            <person name="Danchin E.G.J."/>
            <person name="Duchaussoy F."/>
            <person name="Gibon J."/>
            <person name="Kohler A."/>
            <person name="Lindquist E."/>
            <person name="Pereda V."/>
            <person name="Salamov A."/>
            <person name="Shapiro H.J."/>
            <person name="Wuyts J."/>
            <person name="Blaudez D."/>
            <person name="Buee M."/>
            <person name="Brokstein P."/>
            <person name="Canbaeck B."/>
            <person name="Cohen D."/>
            <person name="Courty P.E."/>
            <person name="Coutinho P.M."/>
            <person name="Delaruelle C."/>
            <person name="Detter J.C."/>
            <person name="Deveau A."/>
            <person name="DiFazio S."/>
            <person name="Duplessis S."/>
            <person name="Fraissinet-Tachet L."/>
            <person name="Lucic E."/>
            <person name="Frey-Klett P."/>
            <person name="Fourrey C."/>
            <person name="Feussner I."/>
            <person name="Gay G."/>
            <person name="Grimwood J."/>
            <person name="Hoegger P.J."/>
            <person name="Jain P."/>
            <person name="Kilaru S."/>
            <person name="Labbe J."/>
            <person name="Lin Y.C."/>
            <person name="Legue V."/>
            <person name="Le Tacon F."/>
            <person name="Marmeisse R."/>
            <person name="Melayah D."/>
            <person name="Montanini B."/>
            <person name="Muratet M."/>
            <person name="Nehls U."/>
            <person name="Niculita-Hirzel H."/>
            <person name="Oudot-Le Secq M.P."/>
            <person name="Peter M."/>
            <person name="Quesneville H."/>
            <person name="Rajashekar B."/>
            <person name="Reich M."/>
            <person name="Rouhier N."/>
            <person name="Schmutz J."/>
            <person name="Yin T."/>
            <person name="Chalot M."/>
            <person name="Henrissat B."/>
            <person name="Kuees U."/>
            <person name="Lucas S."/>
            <person name="Van de Peer Y."/>
            <person name="Podila G.K."/>
            <person name="Polle A."/>
            <person name="Pukkila P.J."/>
            <person name="Richardson P.M."/>
            <person name="Rouze P."/>
            <person name="Sanders I.R."/>
            <person name="Stajich J.E."/>
            <person name="Tunlid A."/>
            <person name="Tuskan G."/>
            <person name="Grigoriev I.V."/>
        </authorList>
    </citation>
    <scope>NUCLEOTIDE SEQUENCE [LARGE SCALE GENOMIC DNA]</scope>
    <source>
        <strain evidence="5">S238N-H82 / ATCC MYA-4686</strain>
    </source>
</reference>
<dbReference type="EMBL" id="DS547145">
    <property type="protein sequence ID" value="EDR00899.1"/>
    <property type="molecule type" value="Genomic_DNA"/>
</dbReference>
<dbReference type="KEGG" id="lbc:LACBIDRAFT_312457"/>
<evidence type="ECO:0000313" key="3">
    <source>
        <dbReference type="EMBL" id="EDR01181.1"/>
    </source>
</evidence>
<dbReference type="KEGG" id="lbc:LACBIDRAFT_309097"/>
<dbReference type="RefSeq" id="XP_001888493.1">
    <property type="nucleotide sequence ID" value="XM_001888458.1"/>
</dbReference>
<dbReference type="GeneID" id="6083838"/>
<feature type="region of interest" description="Disordered" evidence="1">
    <location>
        <begin position="21"/>
        <end position="44"/>
    </location>
</feature>
<dbReference type="AlphaFoldDB" id="B0CVJ2"/>
<organism evidence="5">
    <name type="scientific">Laccaria bicolor (strain S238N-H82 / ATCC MYA-4686)</name>
    <name type="common">Bicoloured deceiver</name>
    <name type="synonym">Laccaria laccata var. bicolor</name>
    <dbReference type="NCBI Taxonomy" id="486041"/>
    <lineage>
        <taxon>Eukaryota</taxon>
        <taxon>Fungi</taxon>
        <taxon>Dikarya</taxon>
        <taxon>Basidiomycota</taxon>
        <taxon>Agaricomycotina</taxon>
        <taxon>Agaricomycetes</taxon>
        <taxon>Agaricomycetidae</taxon>
        <taxon>Agaricales</taxon>
        <taxon>Agaricineae</taxon>
        <taxon>Hydnangiaceae</taxon>
        <taxon>Laccaria</taxon>
    </lineage>
</organism>
<evidence type="ECO:0000256" key="1">
    <source>
        <dbReference type="SAM" id="MobiDB-lite"/>
    </source>
</evidence>
<keyword evidence="5" id="KW-1185">Reference proteome</keyword>
<dbReference type="GeneID" id="6071278"/>
<dbReference type="EMBL" id="DS547093">
    <property type="protein sequence ID" value="EDR13754.1"/>
    <property type="molecule type" value="Genomic_DNA"/>
</dbReference>
<dbReference type="KEGG" id="lbc:LACBIDRAFT_312865"/>
<evidence type="ECO:0000313" key="4">
    <source>
        <dbReference type="EMBL" id="EDR13754.1"/>
    </source>
</evidence>